<protein>
    <submittedName>
        <fullName evidence="1">Uncharacterized protein</fullName>
    </submittedName>
</protein>
<accession>A0A232FFJ6</accession>
<dbReference type="EMBL" id="NNAY01000287">
    <property type="protein sequence ID" value="OXU29465.1"/>
    <property type="molecule type" value="Genomic_DNA"/>
</dbReference>
<dbReference type="AlphaFoldDB" id="A0A232FFJ6"/>
<organism evidence="1 2">
    <name type="scientific">Trichomalopsis sarcophagae</name>
    <dbReference type="NCBI Taxonomy" id="543379"/>
    <lineage>
        <taxon>Eukaryota</taxon>
        <taxon>Metazoa</taxon>
        <taxon>Ecdysozoa</taxon>
        <taxon>Arthropoda</taxon>
        <taxon>Hexapoda</taxon>
        <taxon>Insecta</taxon>
        <taxon>Pterygota</taxon>
        <taxon>Neoptera</taxon>
        <taxon>Endopterygota</taxon>
        <taxon>Hymenoptera</taxon>
        <taxon>Apocrita</taxon>
        <taxon>Proctotrupomorpha</taxon>
        <taxon>Chalcidoidea</taxon>
        <taxon>Pteromalidae</taxon>
        <taxon>Pteromalinae</taxon>
        <taxon>Trichomalopsis</taxon>
    </lineage>
</organism>
<gene>
    <name evidence="1" type="ORF">TSAR_009185</name>
</gene>
<sequence>MKESRSSFFPYKKANQRHNRYPVPQRISSVTQPNRKKKKTTTKMFPRFSFLLFAIFFLVLVAVRAEEEEEDADVEDRNPLIAAGARVIGKVFVKAAAHCLVEAATDCKQYLRQPKQLIKCGGAYLKQNKGRCLL</sequence>
<name>A0A232FFJ6_9HYME</name>
<evidence type="ECO:0000313" key="2">
    <source>
        <dbReference type="Proteomes" id="UP000215335"/>
    </source>
</evidence>
<comment type="caution">
    <text evidence="1">The sequence shown here is derived from an EMBL/GenBank/DDBJ whole genome shotgun (WGS) entry which is preliminary data.</text>
</comment>
<reference evidence="1 2" key="1">
    <citation type="journal article" date="2017" name="Curr. Biol.">
        <title>The Evolution of Venom by Co-option of Single-Copy Genes.</title>
        <authorList>
            <person name="Martinson E.O."/>
            <person name="Mrinalini"/>
            <person name="Kelkar Y.D."/>
            <person name="Chang C.H."/>
            <person name="Werren J.H."/>
        </authorList>
    </citation>
    <scope>NUCLEOTIDE SEQUENCE [LARGE SCALE GENOMIC DNA]</scope>
    <source>
        <strain evidence="1 2">Alberta</strain>
        <tissue evidence="1">Whole body</tissue>
    </source>
</reference>
<proteinExistence type="predicted"/>
<keyword evidence="2" id="KW-1185">Reference proteome</keyword>
<dbReference type="Proteomes" id="UP000215335">
    <property type="component" value="Unassembled WGS sequence"/>
</dbReference>
<evidence type="ECO:0000313" key="1">
    <source>
        <dbReference type="EMBL" id="OXU29465.1"/>
    </source>
</evidence>